<accession>A0A8H7R0K5</accession>
<sequence length="433" mass="48391">MVQSLLTDTSDISKNLLEEIFSDLPTTGTKSFSGSETSTKDIRHSLNLKSNSSSNTNTISPFSHAPPPTTIPPMIRGRLSTCISDNTSIESFSSSEDDGPVSPADGTGGGWSESALNPAEFKQEDTTPLIELISRSYAASHSSIKKSSIHTGAPSIQRSPGFAIDRMKERHRQEYHKSKQAPSPPPSVNHHAFIARNMSSVLHQDSHRNPMSNHTQTATAPKHGTANHRPVPASGQYRSYPVVMNREMQSAAKQQQDGPGQVTMTNPKNNQAGYTNTDAPRFSGKSLFTIKKRLPKPQAVIASEKQGQHHSEPILSLSFLDKKEGATRRIIVDETHQHFNNKFIYRYSYPCQQHRQKPEPRCSCQRRRPQRREKKAISAWKPLLKITPFQNQIGFSITQDAQQPPKIERPRLKAQNQRHHPDYKPFVTALELT</sequence>
<feature type="region of interest" description="Disordered" evidence="1">
    <location>
        <begin position="88"/>
        <end position="123"/>
    </location>
</feature>
<proteinExistence type="predicted"/>
<feature type="compositionally biased region" description="Polar residues" evidence="1">
    <location>
        <begin position="254"/>
        <end position="278"/>
    </location>
</feature>
<organism evidence="2 3">
    <name type="scientific">Mucor saturninus</name>
    <dbReference type="NCBI Taxonomy" id="64648"/>
    <lineage>
        <taxon>Eukaryota</taxon>
        <taxon>Fungi</taxon>
        <taxon>Fungi incertae sedis</taxon>
        <taxon>Mucoromycota</taxon>
        <taxon>Mucoromycotina</taxon>
        <taxon>Mucoromycetes</taxon>
        <taxon>Mucorales</taxon>
        <taxon>Mucorineae</taxon>
        <taxon>Mucoraceae</taxon>
        <taxon>Mucor</taxon>
    </lineage>
</organism>
<reference evidence="2" key="1">
    <citation type="submission" date="2020-12" db="EMBL/GenBank/DDBJ databases">
        <title>Metabolic potential, ecology and presence of endohyphal bacteria is reflected in genomic diversity of Mucoromycotina.</title>
        <authorList>
            <person name="Muszewska A."/>
            <person name="Okrasinska A."/>
            <person name="Steczkiewicz K."/>
            <person name="Drgas O."/>
            <person name="Orlowska M."/>
            <person name="Perlinska-Lenart U."/>
            <person name="Aleksandrzak-Piekarczyk T."/>
            <person name="Szatraj K."/>
            <person name="Zielenkiewicz U."/>
            <person name="Pilsyk S."/>
            <person name="Malc E."/>
            <person name="Mieczkowski P."/>
            <person name="Kruszewska J.S."/>
            <person name="Biernat P."/>
            <person name="Pawlowska J."/>
        </authorList>
    </citation>
    <scope>NUCLEOTIDE SEQUENCE</scope>
    <source>
        <strain evidence="2">WA0000017839</strain>
    </source>
</reference>
<keyword evidence="3" id="KW-1185">Reference proteome</keyword>
<name>A0A8H7R0K5_9FUNG</name>
<feature type="region of interest" description="Disordered" evidence="1">
    <location>
        <begin position="46"/>
        <end position="76"/>
    </location>
</feature>
<comment type="caution">
    <text evidence="2">The sequence shown here is derived from an EMBL/GenBank/DDBJ whole genome shotgun (WGS) entry which is preliminary data.</text>
</comment>
<evidence type="ECO:0000313" key="2">
    <source>
        <dbReference type="EMBL" id="KAG2201687.1"/>
    </source>
</evidence>
<dbReference type="EMBL" id="JAEPRD010000069">
    <property type="protein sequence ID" value="KAG2201687.1"/>
    <property type="molecule type" value="Genomic_DNA"/>
</dbReference>
<feature type="region of interest" description="Disordered" evidence="1">
    <location>
        <begin position="254"/>
        <end position="280"/>
    </location>
</feature>
<gene>
    <name evidence="2" type="ORF">INT47_003913</name>
</gene>
<evidence type="ECO:0000256" key="1">
    <source>
        <dbReference type="SAM" id="MobiDB-lite"/>
    </source>
</evidence>
<dbReference type="OrthoDB" id="2263894at2759"/>
<dbReference type="AlphaFoldDB" id="A0A8H7R0K5"/>
<feature type="compositionally biased region" description="Low complexity" evidence="1">
    <location>
        <begin position="46"/>
        <end position="60"/>
    </location>
</feature>
<feature type="compositionally biased region" description="Polar residues" evidence="1">
    <location>
        <begin position="205"/>
        <end position="219"/>
    </location>
</feature>
<protein>
    <submittedName>
        <fullName evidence="2">Uncharacterized protein</fullName>
    </submittedName>
</protein>
<evidence type="ECO:0000313" key="3">
    <source>
        <dbReference type="Proteomes" id="UP000603453"/>
    </source>
</evidence>
<feature type="region of interest" description="Disordered" evidence="1">
    <location>
        <begin position="205"/>
        <end position="234"/>
    </location>
</feature>
<dbReference type="Proteomes" id="UP000603453">
    <property type="component" value="Unassembled WGS sequence"/>
</dbReference>